<organism evidence="3 4">
    <name type="scientific">Zizania palustris</name>
    <name type="common">Northern wild rice</name>
    <dbReference type="NCBI Taxonomy" id="103762"/>
    <lineage>
        <taxon>Eukaryota</taxon>
        <taxon>Viridiplantae</taxon>
        <taxon>Streptophyta</taxon>
        <taxon>Embryophyta</taxon>
        <taxon>Tracheophyta</taxon>
        <taxon>Spermatophyta</taxon>
        <taxon>Magnoliopsida</taxon>
        <taxon>Liliopsida</taxon>
        <taxon>Poales</taxon>
        <taxon>Poaceae</taxon>
        <taxon>BOP clade</taxon>
        <taxon>Oryzoideae</taxon>
        <taxon>Oryzeae</taxon>
        <taxon>Zizaniinae</taxon>
        <taxon>Zizania</taxon>
    </lineage>
</organism>
<evidence type="ECO:0000259" key="2">
    <source>
        <dbReference type="Pfam" id="PF03732"/>
    </source>
</evidence>
<gene>
    <name evidence="3" type="ORF">GUJ93_ZPchr0001g32888</name>
</gene>
<dbReference type="EMBL" id="JAAALK010000288">
    <property type="protein sequence ID" value="KAG8052562.1"/>
    <property type="molecule type" value="Genomic_DNA"/>
</dbReference>
<dbReference type="PANTHER" id="PTHR33223">
    <property type="entry name" value="CCHC-TYPE DOMAIN-CONTAINING PROTEIN"/>
    <property type="match status" value="1"/>
</dbReference>
<protein>
    <recommendedName>
        <fullName evidence="2">Retrotransposon gag domain-containing protein</fullName>
    </recommendedName>
</protein>
<proteinExistence type="predicted"/>
<feature type="compositionally biased region" description="Basic and acidic residues" evidence="1">
    <location>
        <begin position="232"/>
        <end position="259"/>
    </location>
</feature>
<feature type="domain" description="Retrotransposon gag" evidence="2">
    <location>
        <begin position="114"/>
        <end position="196"/>
    </location>
</feature>
<evidence type="ECO:0000313" key="3">
    <source>
        <dbReference type="EMBL" id="KAG8052562.1"/>
    </source>
</evidence>
<dbReference type="AlphaFoldDB" id="A0A8J5V010"/>
<reference evidence="3" key="1">
    <citation type="journal article" date="2021" name="bioRxiv">
        <title>Whole Genome Assembly and Annotation of Northern Wild Rice, Zizania palustris L., Supports a Whole Genome Duplication in the Zizania Genus.</title>
        <authorList>
            <person name="Haas M."/>
            <person name="Kono T."/>
            <person name="Macchietto M."/>
            <person name="Millas R."/>
            <person name="McGilp L."/>
            <person name="Shao M."/>
            <person name="Duquette J."/>
            <person name="Hirsch C.N."/>
            <person name="Kimball J."/>
        </authorList>
    </citation>
    <scope>NUCLEOTIDE SEQUENCE</scope>
    <source>
        <tissue evidence="3">Fresh leaf tissue</tissue>
    </source>
</reference>
<dbReference type="Proteomes" id="UP000729402">
    <property type="component" value="Unassembled WGS sequence"/>
</dbReference>
<dbReference type="InterPro" id="IPR005162">
    <property type="entry name" value="Retrotrans_gag_dom"/>
</dbReference>
<name>A0A8J5V010_ZIZPA</name>
<dbReference type="Pfam" id="PF03732">
    <property type="entry name" value="Retrotrans_gag"/>
    <property type="match status" value="1"/>
</dbReference>
<feature type="region of interest" description="Disordered" evidence="1">
    <location>
        <begin position="229"/>
        <end position="259"/>
    </location>
</feature>
<dbReference type="OrthoDB" id="1689420at2759"/>
<dbReference type="PANTHER" id="PTHR33223:SF8">
    <property type="entry name" value="OS04G0172440 PROTEIN"/>
    <property type="match status" value="1"/>
</dbReference>
<comment type="caution">
    <text evidence="3">The sequence shown here is derived from an EMBL/GenBank/DDBJ whole genome shotgun (WGS) entry which is preliminary data.</text>
</comment>
<keyword evidence="4" id="KW-1185">Reference proteome</keyword>
<sequence>MRRRISSGGGGTFYRSSPRAYNDFGSITGYRTRGGSNFGAVALSDDEDQVEEENASYDEEFPLHPNLQRVRFGSKFRVAKLPKYSGDSNPGEFSRSYALEIEASGGSRDTMAKCFPLTLEGIALRCIWSLRPGTIHSWDQLRKKFVNNIQGTFVAPMSTGSLFQVKQQPGETLWQYSQCFAHTKAKIKGLSASSLMMYFEEYARCEEGQIRRQAMIVPVRATNTKAYEVSPDLDRGARPAPDFRRQDSGRQDPVHRDSR</sequence>
<evidence type="ECO:0000256" key="1">
    <source>
        <dbReference type="SAM" id="MobiDB-lite"/>
    </source>
</evidence>
<evidence type="ECO:0000313" key="4">
    <source>
        <dbReference type="Proteomes" id="UP000729402"/>
    </source>
</evidence>
<accession>A0A8J5V010</accession>
<reference evidence="3" key="2">
    <citation type="submission" date="2021-02" db="EMBL/GenBank/DDBJ databases">
        <authorList>
            <person name="Kimball J.A."/>
            <person name="Haas M.W."/>
            <person name="Macchietto M."/>
            <person name="Kono T."/>
            <person name="Duquette J."/>
            <person name="Shao M."/>
        </authorList>
    </citation>
    <scope>NUCLEOTIDE SEQUENCE</scope>
    <source>
        <tissue evidence="3">Fresh leaf tissue</tissue>
    </source>
</reference>